<dbReference type="SUPFAM" id="SSF50729">
    <property type="entry name" value="PH domain-like"/>
    <property type="match status" value="1"/>
</dbReference>
<feature type="domain" description="C2H2-type" evidence="12">
    <location>
        <begin position="997"/>
        <end position="1024"/>
    </location>
</feature>
<organism evidence="13 14">
    <name type="scientific">Fragariocoptes setiger</name>
    <dbReference type="NCBI Taxonomy" id="1670756"/>
    <lineage>
        <taxon>Eukaryota</taxon>
        <taxon>Metazoa</taxon>
        <taxon>Ecdysozoa</taxon>
        <taxon>Arthropoda</taxon>
        <taxon>Chelicerata</taxon>
        <taxon>Arachnida</taxon>
        <taxon>Acari</taxon>
        <taxon>Acariformes</taxon>
        <taxon>Trombidiformes</taxon>
        <taxon>Prostigmata</taxon>
        <taxon>Eupodina</taxon>
        <taxon>Eriophyoidea</taxon>
        <taxon>Phytoptidae</taxon>
        <taxon>Fragariocoptes</taxon>
    </lineage>
</organism>
<dbReference type="Gene3D" id="1.20.80.10">
    <property type="match status" value="1"/>
</dbReference>
<evidence type="ECO:0000256" key="3">
    <source>
        <dbReference type="ARBA" id="ARBA00022737"/>
    </source>
</evidence>
<evidence type="ECO:0000256" key="4">
    <source>
        <dbReference type="ARBA" id="ARBA00022771"/>
    </source>
</evidence>
<dbReference type="InterPro" id="IPR011993">
    <property type="entry name" value="PH-like_dom_sf"/>
</dbReference>
<evidence type="ECO:0000313" key="13">
    <source>
        <dbReference type="EMBL" id="KAG9510736.1"/>
    </source>
</evidence>
<name>A0ABQ7SBG7_9ACAR</name>
<gene>
    <name evidence="13" type="primary">ZNF577</name>
    <name evidence="13" type="ORF">GZH46_00718</name>
</gene>
<dbReference type="SMART" id="SM00355">
    <property type="entry name" value="ZnF_C2H2"/>
    <property type="match status" value="7"/>
</dbReference>
<sequence>ELGDHDEKFHQLNYVSQFKLVANQTPELERAAAIAHQSDDLRGLSSSEAEHHFLKRVIRLDSYGIDPFSVTDYSCSNDHYKIGVNHTGIITFQDNKKIQHFLWEEVRKISLDGRTIILHTFRPNKDKKKSTALFGFKCESSISCHNLWKLATEHRYFFTIESSDQVPAVTNAGGLFNRSCKLRYTGKVERELLRDPSNRIAERVPIKRTRSLILRGVNERSEWGGGKLASLEESGYDEEGECHGVNRTLPSSMNYAEENSSSDERRTLPTEFNLKPNISPIHENRNSNQFVNNQPKRRNLTKTKDQQRKILVAKRNPSLKGSTLKSLMSDAIVYTVGLLSLLAFNMDLPLSAFKTKIKEAVVLVPDMTGDHKMQAVQYWNCVSVELQGIVNKSAPQFAESSKSINDNSINVASPRSPSQVPSIPSEQMATNMPDFIGNTNDTIATGSSNFVANYYDMIPTNDQMNCNETLRGASDINTTSSILDQATDQITKQEGAHGSNEVSGSSILIPRQPCIATKNTPLQSPAINEDENNDIPMFASPESYELINHMTKNNVSFPNTGSDCTSPSGIISNNSLGLTSTTVVPLNMMGTTSARLNPVTSEYGCIQSSCSRKPDDGTSMVNLSMQSMTSELCLPSASDLQNQYVNNQRVSVTMSSKSMPMTSSDMTNTNAAESLYGGEPTGVICLGPINSSQQQQVAVPPHSHINSSDIQIGPDQLCLPLQPNDLNAPRCSALVPVSSNNQLIQSSSSANPHLDFNQGQAELLDCDDSMEATQHRVMHSPQILNCNVNNGYFTSNDNTICTTSQCFELNSTDDLNSKTMNYDSNQQHVCHICGKSGFSTKGNLKRHLRAHSGEKPFKCDCCESRFTEKKSLKIHIRTHTGEKPYKCNICGKLFSQTGVLQSHMALHLNERKFVCHMCGKAFRQRSQLKLHIMRHEGIKRLECPTCPAKFLTKGDMERHNRIHTGERPYLCSICKKSFTRQQSLNEHLNRHYGNKPYKCDSCDKRFSEMSACYKHAKIHKKQSAYISS</sequence>
<feature type="non-terminal residue" evidence="13">
    <location>
        <position position="1"/>
    </location>
</feature>
<evidence type="ECO:0000259" key="11">
    <source>
        <dbReference type="PROSITE" id="PS50057"/>
    </source>
</evidence>
<accession>A0ABQ7SBG7</accession>
<reference evidence="13 14" key="1">
    <citation type="submission" date="2020-10" db="EMBL/GenBank/DDBJ databases">
        <authorList>
            <person name="Klimov P.B."/>
            <person name="Dyachkov S.M."/>
            <person name="Chetverikov P.E."/>
        </authorList>
    </citation>
    <scope>NUCLEOTIDE SEQUENCE [LARGE SCALE GENOMIC DNA]</scope>
    <source>
        <strain evidence="13">BMOC 18-1129-001#AD2665</strain>
        <tissue evidence="13">Entire mites</tissue>
    </source>
</reference>
<protein>
    <submittedName>
        <fullName evidence="13">Zinc finger protein 577</fullName>
    </submittedName>
</protein>
<dbReference type="Pfam" id="PF00096">
    <property type="entry name" value="zf-C2H2"/>
    <property type="match status" value="3"/>
</dbReference>
<keyword evidence="14" id="KW-1185">Reference proteome</keyword>
<comment type="caution">
    <text evidence="13">The sequence shown here is derived from an EMBL/GenBank/DDBJ whole genome shotgun (WGS) entry which is preliminary data.</text>
</comment>
<dbReference type="SUPFAM" id="SSF57667">
    <property type="entry name" value="beta-beta-alpha zinc fingers"/>
    <property type="match status" value="3"/>
</dbReference>
<evidence type="ECO:0000259" key="12">
    <source>
        <dbReference type="PROSITE" id="PS50157"/>
    </source>
</evidence>
<dbReference type="EMBL" id="JAIFTH010000085">
    <property type="protein sequence ID" value="KAG9510736.1"/>
    <property type="molecule type" value="Genomic_DNA"/>
</dbReference>
<dbReference type="Gene3D" id="2.30.29.30">
    <property type="entry name" value="Pleckstrin-homology domain (PH domain)/Phosphotyrosine-binding domain (PTB)"/>
    <property type="match status" value="1"/>
</dbReference>
<dbReference type="PROSITE" id="PS50057">
    <property type="entry name" value="FERM_3"/>
    <property type="match status" value="1"/>
</dbReference>
<evidence type="ECO:0000256" key="10">
    <source>
        <dbReference type="SAM" id="MobiDB-lite"/>
    </source>
</evidence>
<feature type="domain" description="FERM" evidence="11">
    <location>
        <begin position="1"/>
        <end position="162"/>
    </location>
</feature>
<feature type="domain" description="C2H2-type" evidence="12">
    <location>
        <begin position="941"/>
        <end position="968"/>
    </location>
</feature>
<comment type="subcellular location">
    <subcellularLocation>
        <location evidence="1">Nucleus</location>
    </subcellularLocation>
</comment>
<dbReference type="InterPro" id="IPR014352">
    <property type="entry name" value="FERM/acyl-CoA-bd_prot_sf"/>
</dbReference>
<keyword evidence="7" id="KW-0804">Transcription</keyword>
<dbReference type="Pfam" id="PF09380">
    <property type="entry name" value="FERM_C"/>
    <property type="match status" value="1"/>
</dbReference>
<dbReference type="InterPro" id="IPR013087">
    <property type="entry name" value="Znf_C2H2_type"/>
</dbReference>
<keyword evidence="6" id="KW-0805">Transcription regulation</keyword>
<feature type="domain" description="C2H2-type" evidence="12">
    <location>
        <begin position="828"/>
        <end position="856"/>
    </location>
</feature>
<dbReference type="Pfam" id="PF00373">
    <property type="entry name" value="FERM_M"/>
    <property type="match status" value="1"/>
</dbReference>
<feature type="domain" description="C2H2-type" evidence="12">
    <location>
        <begin position="857"/>
        <end position="884"/>
    </location>
</feature>
<dbReference type="SUPFAM" id="SSF47031">
    <property type="entry name" value="Second domain of FERM"/>
    <property type="match status" value="1"/>
</dbReference>
<evidence type="ECO:0000256" key="9">
    <source>
        <dbReference type="PROSITE-ProRule" id="PRU00042"/>
    </source>
</evidence>
<evidence type="ECO:0000256" key="2">
    <source>
        <dbReference type="ARBA" id="ARBA00022723"/>
    </source>
</evidence>
<dbReference type="InterPro" id="IPR000299">
    <property type="entry name" value="FERM_domain"/>
</dbReference>
<evidence type="ECO:0000256" key="7">
    <source>
        <dbReference type="ARBA" id="ARBA00023163"/>
    </source>
</evidence>
<feature type="region of interest" description="Disordered" evidence="10">
    <location>
        <begin position="245"/>
        <end position="306"/>
    </location>
</feature>
<keyword evidence="2" id="KW-0479">Metal-binding</keyword>
<dbReference type="PROSITE" id="PS50157">
    <property type="entry name" value="ZINC_FINGER_C2H2_2"/>
    <property type="match status" value="7"/>
</dbReference>
<dbReference type="PANTHER" id="PTHR47772:SF13">
    <property type="entry name" value="GASTRULA ZINC FINGER PROTEIN XLCGF49.1-LIKE-RELATED"/>
    <property type="match status" value="1"/>
</dbReference>
<feature type="domain" description="C2H2-type" evidence="12">
    <location>
        <begin position="885"/>
        <end position="912"/>
    </location>
</feature>
<dbReference type="PANTHER" id="PTHR47772">
    <property type="entry name" value="ZINC FINGER PROTEIN 200"/>
    <property type="match status" value="1"/>
</dbReference>
<keyword evidence="5" id="KW-0862">Zinc</keyword>
<dbReference type="PROSITE" id="PS00028">
    <property type="entry name" value="ZINC_FINGER_C2H2_1"/>
    <property type="match status" value="6"/>
</dbReference>
<dbReference type="CDD" id="cd14473">
    <property type="entry name" value="FERM_B-lobe"/>
    <property type="match status" value="1"/>
</dbReference>
<evidence type="ECO:0000256" key="6">
    <source>
        <dbReference type="ARBA" id="ARBA00023015"/>
    </source>
</evidence>
<evidence type="ECO:0000313" key="14">
    <source>
        <dbReference type="Proteomes" id="UP000825002"/>
    </source>
</evidence>
<dbReference type="InterPro" id="IPR019748">
    <property type="entry name" value="FERM_central"/>
</dbReference>
<dbReference type="InterPro" id="IPR050636">
    <property type="entry name" value="C2H2-ZF_domain-containing"/>
</dbReference>
<feature type="domain" description="C2H2-type" evidence="12">
    <location>
        <begin position="913"/>
        <end position="940"/>
    </location>
</feature>
<keyword evidence="4 9" id="KW-0863">Zinc-finger</keyword>
<dbReference type="SMART" id="SM01196">
    <property type="entry name" value="FERM_C"/>
    <property type="match status" value="1"/>
</dbReference>
<dbReference type="Gene3D" id="3.30.160.60">
    <property type="entry name" value="Classic Zinc Finger"/>
    <property type="match status" value="7"/>
</dbReference>
<dbReference type="Proteomes" id="UP000825002">
    <property type="component" value="Unassembled WGS sequence"/>
</dbReference>
<evidence type="ECO:0000256" key="8">
    <source>
        <dbReference type="ARBA" id="ARBA00023242"/>
    </source>
</evidence>
<keyword evidence="3" id="KW-0677">Repeat</keyword>
<dbReference type="Pfam" id="PF13912">
    <property type="entry name" value="zf-C2H2_6"/>
    <property type="match status" value="1"/>
</dbReference>
<evidence type="ECO:0000256" key="1">
    <source>
        <dbReference type="ARBA" id="ARBA00004123"/>
    </source>
</evidence>
<dbReference type="InterPro" id="IPR035963">
    <property type="entry name" value="FERM_2"/>
</dbReference>
<keyword evidence="8" id="KW-0539">Nucleus</keyword>
<evidence type="ECO:0000256" key="5">
    <source>
        <dbReference type="ARBA" id="ARBA00022833"/>
    </source>
</evidence>
<feature type="compositionally biased region" description="Polar residues" evidence="10">
    <location>
        <begin position="248"/>
        <end position="259"/>
    </location>
</feature>
<dbReference type="InterPro" id="IPR036236">
    <property type="entry name" value="Znf_C2H2_sf"/>
</dbReference>
<dbReference type="InterPro" id="IPR018980">
    <property type="entry name" value="FERM_PH-like_C"/>
</dbReference>
<proteinExistence type="predicted"/>
<feature type="domain" description="C2H2-type" evidence="12">
    <location>
        <begin position="969"/>
        <end position="996"/>
    </location>
</feature>